<dbReference type="EMBL" id="NJGV01000011">
    <property type="protein sequence ID" value="OWY33991.1"/>
    <property type="molecule type" value="Genomic_DNA"/>
</dbReference>
<dbReference type="CDD" id="cd08422">
    <property type="entry name" value="PBP2_CrgA_like"/>
    <property type="match status" value="1"/>
</dbReference>
<dbReference type="InterPro" id="IPR000847">
    <property type="entry name" value="LysR_HTH_N"/>
</dbReference>
<dbReference type="GO" id="GO:0003700">
    <property type="term" value="F:DNA-binding transcription factor activity"/>
    <property type="evidence" value="ECO:0007669"/>
    <property type="project" value="InterPro"/>
</dbReference>
<feature type="domain" description="HTH lysR-type" evidence="5">
    <location>
        <begin position="1"/>
        <end position="59"/>
    </location>
</feature>
<evidence type="ECO:0000313" key="6">
    <source>
        <dbReference type="EMBL" id="OWY33991.1"/>
    </source>
</evidence>
<dbReference type="Gene3D" id="3.40.190.290">
    <property type="match status" value="1"/>
</dbReference>
<dbReference type="GO" id="GO:0006351">
    <property type="term" value="P:DNA-templated transcription"/>
    <property type="evidence" value="ECO:0007669"/>
    <property type="project" value="TreeGrafter"/>
</dbReference>
<reference evidence="6 7" key="1">
    <citation type="journal article" date="2010" name="Int. J. Syst. Evol. Microbiol.">
        <title>Reclassification of Herbaspirillum putei as a later heterotypic synonym of Herbaspirillum huttiense, with the description of H. huttiense subsp. huttiense subsp. nov. and H. huttiense subsp. putei subsp. nov., comb. nov., and description of Herbaspirillum aquaticum sp. nov.</title>
        <authorList>
            <person name="Dobritsa A.P."/>
            <person name="Reddy M.C."/>
            <person name="Samadpour M."/>
        </authorList>
    </citation>
    <scope>NUCLEOTIDE SEQUENCE [LARGE SCALE GENOMIC DNA]</scope>
    <source>
        <strain evidence="6 7">IEH 4430</strain>
    </source>
</reference>
<evidence type="ECO:0000256" key="1">
    <source>
        <dbReference type="ARBA" id="ARBA00009437"/>
    </source>
</evidence>
<organism evidence="6 7">
    <name type="scientific">Herbaspirillum aquaticum</name>
    <dbReference type="NCBI Taxonomy" id="568783"/>
    <lineage>
        <taxon>Bacteria</taxon>
        <taxon>Pseudomonadati</taxon>
        <taxon>Pseudomonadota</taxon>
        <taxon>Betaproteobacteria</taxon>
        <taxon>Burkholderiales</taxon>
        <taxon>Oxalobacteraceae</taxon>
        <taxon>Herbaspirillum</taxon>
    </lineage>
</organism>
<dbReference type="RefSeq" id="WP_088755598.1">
    <property type="nucleotide sequence ID" value="NZ_NJGV01000011.1"/>
</dbReference>
<evidence type="ECO:0000259" key="5">
    <source>
        <dbReference type="PROSITE" id="PS50931"/>
    </source>
</evidence>
<dbReference type="AlphaFoldDB" id="A0A225SS34"/>
<dbReference type="Pfam" id="PF00126">
    <property type="entry name" value="HTH_1"/>
    <property type="match status" value="1"/>
</dbReference>
<evidence type="ECO:0000256" key="3">
    <source>
        <dbReference type="ARBA" id="ARBA00023125"/>
    </source>
</evidence>
<dbReference type="PANTHER" id="PTHR30537">
    <property type="entry name" value="HTH-TYPE TRANSCRIPTIONAL REGULATOR"/>
    <property type="match status" value="1"/>
</dbReference>
<dbReference type="Gene3D" id="1.10.10.10">
    <property type="entry name" value="Winged helix-like DNA-binding domain superfamily/Winged helix DNA-binding domain"/>
    <property type="match status" value="1"/>
</dbReference>
<keyword evidence="4" id="KW-0804">Transcription</keyword>
<dbReference type="Pfam" id="PF03466">
    <property type="entry name" value="LysR_substrate"/>
    <property type="match status" value="1"/>
</dbReference>
<keyword evidence="3" id="KW-0238">DNA-binding</keyword>
<dbReference type="GO" id="GO:0043565">
    <property type="term" value="F:sequence-specific DNA binding"/>
    <property type="evidence" value="ECO:0007669"/>
    <property type="project" value="TreeGrafter"/>
</dbReference>
<dbReference type="PANTHER" id="PTHR30537:SF5">
    <property type="entry name" value="HTH-TYPE TRANSCRIPTIONAL ACTIVATOR TTDR-RELATED"/>
    <property type="match status" value="1"/>
</dbReference>
<evidence type="ECO:0000313" key="7">
    <source>
        <dbReference type="Proteomes" id="UP000214747"/>
    </source>
</evidence>
<protein>
    <submittedName>
        <fullName evidence="6">LysR family transcriptional regulator</fullName>
    </submittedName>
</protein>
<dbReference type="InterPro" id="IPR036388">
    <property type="entry name" value="WH-like_DNA-bd_sf"/>
</dbReference>
<dbReference type="InterPro" id="IPR036390">
    <property type="entry name" value="WH_DNA-bd_sf"/>
</dbReference>
<name>A0A225SS34_9BURK</name>
<dbReference type="SUPFAM" id="SSF46785">
    <property type="entry name" value="Winged helix' DNA-binding domain"/>
    <property type="match status" value="1"/>
</dbReference>
<gene>
    <name evidence="6" type="ORF">CEJ45_13415</name>
</gene>
<sequence length="310" mass="34409">MNKFSEMQAFVAVADTAGFSAAARQMDLAPSSVLRLVDALEERLGVKLLHRSTRSVTLTEGGREFYERVVAVLQQLESADAQAANLEQEPHGVLKVTAPVTFSTLYLAPICRELHRRYPHLQLDLQLSDGMSNMIDESIDVAVRIGVLGDQPNMIARRLAAHARVICASPDYLRTHSPAERPSDLLAHSCLQFSYDGPRRGWRFRHHEDDSADIEEVDVQGNFFANNAEMIRQAAISGRGVAMLARWLVGEDLRAGRLVSMLDNYEANPGPMDVGIYVIYPANRRGSVKVKAFIELLTEQLSSHPGVMEK</sequence>
<dbReference type="InterPro" id="IPR005119">
    <property type="entry name" value="LysR_subst-bd"/>
</dbReference>
<dbReference type="FunFam" id="1.10.10.10:FF:000001">
    <property type="entry name" value="LysR family transcriptional regulator"/>
    <property type="match status" value="1"/>
</dbReference>
<evidence type="ECO:0000256" key="2">
    <source>
        <dbReference type="ARBA" id="ARBA00023015"/>
    </source>
</evidence>
<comment type="similarity">
    <text evidence="1">Belongs to the LysR transcriptional regulatory family.</text>
</comment>
<proteinExistence type="inferred from homology"/>
<evidence type="ECO:0000256" key="4">
    <source>
        <dbReference type="ARBA" id="ARBA00023163"/>
    </source>
</evidence>
<dbReference type="PROSITE" id="PS50931">
    <property type="entry name" value="HTH_LYSR"/>
    <property type="match status" value="1"/>
</dbReference>
<comment type="caution">
    <text evidence="6">The sequence shown here is derived from an EMBL/GenBank/DDBJ whole genome shotgun (WGS) entry which is preliminary data.</text>
</comment>
<dbReference type="SUPFAM" id="SSF53850">
    <property type="entry name" value="Periplasmic binding protein-like II"/>
    <property type="match status" value="1"/>
</dbReference>
<dbReference type="Proteomes" id="UP000214747">
    <property type="component" value="Unassembled WGS sequence"/>
</dbReference>
<keyword evidence="2" id="KW-0805">Transcription regulation</keyword>
<accession>A0A225SS34</accession>
<dbReference type="InterPro" id="IPR058163">
    <property type="entry name" value="LysR-type_TF_proteobact-type"/>
</dbReference>
<keyword evidence="7" id="KW-1185">Reference proteome</keyword>